<dbReference type="InterPro" id="IPR016024">
    <property type="entry name" value="ARM-type_fold"/>
</dbReference>
<proteinExistence type="predicted"/>
<dbReference type="GO" id="GO:0003723">
    <property type="term" value="F:RNA binding"/>
    <property type="evidence" value="ECO:0007669"/>
    <property type="project" value="InterPro"/>
</dbReference>
<dbReference type="InterPro" id="IPR003890">
    <property type="entry name" value="MIF4G-like_typ-3"/>
</dbReference>
<protein>
    <submittedName>
        <fullName evidence="3">F24O1.14</fullName>
    </submittedName>
</protein>
<reference key="1">
    <citation type="journal article" date="2000" name="Nature">
        <title>Sequence and analysis of chromosome 1 of the plant Arabidopsis thaliana.</title>
        <authorList>
            <person name="Theologis A."/>
            <person name="Ecker J.R."/>
            <person name="Palm C.J."/>
            <person name="Federspiel N.A."/>
            <person name="Kaul S."/>
            <person name="White O."/>
            <person name="Alonso J."/>
            <person name="Altafi H."/>
            <person name="Araujo R."/>
            <person name="Bowman C.L."/>
            <person name="Brooks S.Y."/>
            <person name="Buehler E."/>
            <person name="Chan A."/>
            <person name="Chao Q."/>
            <person name="Chen H."/>
            <person name="Cheuk R.F."/>
            <person name="Chin C.W."/>
            <person name="Chung M.K."/>
            <person name="Conn L."/>
            <person name="Conway A.B."/>
            <person name="Conway A.R."/>
            <person name="Creasy T.H."/>
            <person name="Dewar K."/>
            <person name="Dunn P."/>
            <person name="Etgu P."/>
            <person name="Feldblyum T.V."/>
            <person name="Feng J."/>
            <person name="Fong B."/>
            <person name="Fujii C.Y."/>
            <person name="Gill J.E."/>
            <person name="Goldsmith A.D."/>
            <person name="Haas B."/>
            <person name="Hansen N.F."/>
            <person name="Hughes B."/>
            <person name="Huizar L."/>
            <person name="Hunter J.L."/>
            <person name="Jenkins J."/>
            <person name="Johnson-Hopson C."/>
            <person name="Khan S."/>
            <person name="Khaykin E."/>
            <person name="Kim C.J."/>
            <person name="Koo H.L."/>
            <person name="Kremenetskaia I."/>
            <person name="Kurtz D.B."/>
            <person name="Kwan A."/>
            <person name="Lam B."/>
            <person name="Langin-Hooper S."/>
            <person name="Lee A."/>
            <person name="Lee J.M."/>
            <person name="Lenz C.A."/>
            <person name="Li J.H."/>
            <person name="Li Y."/>
            <person name="Lin X."/>
            <person name="Liu S.X."/>
            <person name="Liu Z.A."/>
            <person name="Luros J.S."/>
            <person name="Maiti R."/>
            <person name="Marziali A."/>
            <person name="Militscher J."/>
            <person name="Miranda M."/>
            <person name="Nguyen M."/>
            <person name="Nierman W.C."/>
            <person name="Osborne B.I."/>
            <person name="Pai G."/>
            <person name="Peterson J."/>
            <person name="Pham P.K."/>
            <person name="Rizzo M."/>
            <person name="Rooney T."/>
            <person name="Rowley D."/>
            <person name="Sakano H."/>
            <person name="Salzberg S.L."/>
            <person name="Schwartz J.R."/>
            <person name="Shinn P."/>
            <person name="Southwick A.M."/>
            <person name="Sun H."/>
            <person name="Tallon L.J."/>
            <person name="Tambunga G."/>
            <person name="Toriumi M.J."/>
            <person name="Town C.D."/>
            <person name="Utterback T."/>
            <person name="Van Aken S."/>
            <person name="Vaysberg M."/>
            <person name="Vysotskaia V.S."/>
            <person name="Walker M."/>
            <person name="Wu D."/>
            <person name="Yu G."/>
            <person name="Fraser C.M."/>
            <person name="Venter J.C."/>
            <person name="Davis R.W."/>
        </authorList>
    </citation>
    <scope>NUCLEOTIDE SEQUENCE [LARGE SCALE GENOMIC DNA]</scope>
    <source>
        <strain>cv. Columbia</strain>
    </source>
</reference>
<dbReference type="SUPFAM" id="SSF48371">
    <property type="entry name" value="ARM repeat"/>
    <property type="match status" value="1"/>
</dbReference>
<feature type="domain" description="MIF4G" evidence="2">
    <location>
        <begin position="1"/>
        <end position="218"/>
    </location>
</feature>
<reference evidence="3" key="2">
    <citation type="submission" date="2000-04" db="EMBL/GenBank/DDBJ databases">
        <title>Genomic sequence for Arabidopsis thaliana BAC F24O1 from chromosome I.</title>
        <authorList>
            <person name="Johnson-Hopson C."/>
            <person name="Brooks S."/>
            <person name="Buehler E."/>
            <person name="Chao Q."/>
            <person name="Khan S."/>
            <person name="Kim C."/>
            <person name="Shinn P."/>
            <person name="Altafi H."/>
            <person name="Bei Q."/>
            <person name="Chin C."/>
            <person name="Chiou J."/>
            <person name="Choi E."/>
            <person name="Conn L."/>
            <person name="Conway A."/>
            <person name="Gonzales A."/>
            <person name="Hansen N."/>
            <person name="Howing B."/>
            <person name="Koo T."/>
            <person name="Lam B."/>
            <person name="Lee J."/>
            <person name="Lenz C."/>
            <person name="Li J."/>
            <person name="Liu A."/>
            <person name="Liu K."/>
            <person name="Liu S."/>
            <person name="Mukharsky N."/>
            <person name="Nguyen M."/>
            <person name="Palm C."/>
            <person name="Pham P."/>
            <person name="Sakano H."/>
            <person name="Schwartz J."/>
            <person name="Southwick A."/>
            <person name="Thaveri A."/>
            <person name="Toriumi M."/>
            <person name="Vaysberg M."/>
            <person name="Yu G."/>
            <person name="Federspiel N.A."/>
            <person name="Theologis A."/>
            <person name="Ecker J.R."/>
        </authorList>
    </citation>
    <scope>NUCLEOTIDE SEQUENCE</scope>
</reference>
<keyword evidence="1" id="KW-1133">Transmembrane helix</keyword>
<organism evidence="3">
    <name type="scientific">Arabidopsis thaliana</name>
    <name type="common">Mouse-ear cress</name>
    <dbReference type="NCBI Taxonomy" id="3702"/>
    <lineage>
        <taxon>Eukaryota</taxon>
        <taxon>Viridiplantae</taxon>
        <taxon>Streptophyta</taxon>
        <taxon>Embryophyta</taxon>
        <taxon>Tracheophyta</taxon>
        <taxon>Spermatophyta</taxon>
        <taxon>Magnoliopsida</taxon>
        <taxon>eudicotyledons</taxon>
        <taxon>Gunneridae</taxon>
        <taxon>Pentapetalae</taxon>
        <taxon>rosids</taxon>
        <taxon>malvids</taxon>
        <taxon>Brassicales</taxon>
        <taxon>Brassicaceae</taxon>
        <taxon>Camelineae</taxon>
        <taxon>Arabidopsis</taxon>
    </lineage>
</organism>
<name>O48805_ARATH</name>
<dbReference type="PANTHER" id="PTHR23253">
    <property type="entry name" value="EUKARYOTIC TRANSLATION INITIATION FACTOR 4 GAMMA"/>
    <property type="match status" value="1"/>
</dbReference>
<dbReference type="SMART" id="SM00543">
    <property type="entry name" value="MIF4G"/>
    <property type="match status" value="1"/>
</dbReference>
<dbReference type="PANTHER" id="PTHR23253:SF53">
    <property type="entry name" value="EUKARYOTIC TRANSLATION INITIATION FACTOR ISOFORM 4G-1"/>
    <property type="match status" value="1"/>
</dbReference>
<keyword evidence="1" id="KW-0472">Membrane</keyword>
<keyword evidence="1" id="KW-0812">Transmembrane</keyword>
<dbReference type="PIR" id="T01452">
    <property type="entry name" value="T01452"/>
</dbReference>
<dbReference type="EMBL" id="AC003113">
    <property type="protein sequence ID" value="AAF70840.1"/>
    <property type="molecule type" value="Genomic_DNA"/>
</dbReference>
<feature type="transmembrane region" description="Helical" evidence="1">
    <location>
        <begin position="301"/>
        <end position="323"/>
    </location>
</feature>
<dbReference type="Pfam" id="PF02854">
    <property type="entry name" value="MIF4G"/>
    <property type="match status" value="1"/>
</dbReference>
<evidence type="ECO:0000313" key="3">
    <source>
        <dbReference type="EMBL" id="AAF70840.1"/>
    </source>
</evidence>
<dbReference type="PhylomeDB" id="O48805"/>
<reference evidence="3" key="3">
    <citation type="submission" date="2000-05" db="EMBL/GenBank/DDBJ databases">
        <authorList>
            <person name="Cheuk R."/>
            <person name="Shinn P."/>
            <person name="Brooks S."/>
            <person name="Buehler E."/>
            <person name="Chao Q."/>
            <person name="Johnson-Hopson C."/>
            <person name="Khan S."/>
            <person name="Kim C."/>
            <person name="Altafi H."/>
            <person name="Bei B."/>
            <person name="Chin C."/>
            <person name="Chiou J."/>
            <person name="Choi E."/>
            <person name="Conn L."/>
            <person name="Conway A."/>
            <person name="Gonzalez A."/>
            <person name="Hansen N."/>
            <person name="Howing B."/>
            <person name="Koo T."/>
            <person name="Lam B."/>
            <person name="Lee J."/>
            <person name="Lenz C."/>
            <person name="Li J."/>
            <person name="Liu A."/>
            <person name="Liu J."/>
            <person name="Liu S."/>
            <person name="Mukharsky N."/>
            <person name="Nguyen M."/>
            <person name="Palm C."/>
            <person name="Pham P."/>
            <person name="Sakano H."/>
            <person name="Schwartz J."/>
            <person name="Southwick A."/>
            <person name="Thaveri A."/>
            <person name="Toriumi M."/>
            <person name="Vaysberg M."/>
            <person name="Yu G."/>
            <person name="Davis R."/>
            <person name="Federspiel N."/>
            <person name="Theologis A."/>
            <person name="Ecker J."/>
        </authorList>
    </citation>
    <scope>NUCLEOTIDE SEQUENCE</scope>
</reference>
<sequence length="347" mass="40552">MGCIFSLRNELSIFSFVNMANLCPFLSLQRLTTLIFDKAVLEPTFCPMYAQLCFDIRHKMPRFPPSAPKTDEISFKRVLLNTCQKVFERTDDLSEEIRKMNAPDQEAEREDEVRLLNLRTLGNLRFCGELFLKRMLTEKVVLAIGQKLLEDAEQMCPSEEKIIAICLFLNTVGKKLDSLNSKLMNEILRRLKNLSNHPQLVMSLRLMVGKIIHLHSIGVPARKSCSNTLENIISFLSYEIKTLFCCYLQFFFLIQYKVRSYKHVGGLQVWLYPRYYLDVNHTWSPPTCFSTFPFLRVLNRFLTFLSINLTIFPLLRVALRVFIISLPPYRMYRILKHKHKDESLSVS</sequence>
<dbReference type="AlphaFoldDB" id="O48805"/>
<accession>O48805</accession>
<evidence type="ECO:0000256" key="1">
    <source>
        <dbReference type="SAM" id="Phobius"/>
    </source>
</evidence>
<dbReference type="ExpressionAtlas" id="O48805">
    <property type="expression patterns" value="baseline and differential"/>
</dbReference>
<evidence type="ECO:0000259" key="2">
    <source>
        <dbReference type="SMART" id="SM00543"/>
    </source>
</evidence>
<dbReference type="Gene3D" id="1.25.40.180">
    <property type="match status" value="1"/>
</dbReference>